<evidence type="ECO:0000256" key="5">
    <source>
        <dbReference type="RuleBase" id="RU366006"/>
    </source>
</evidence>
<dbReference type="InterPro" id="IPR036849">
    <property type="entry name" value="Enolase-like_C_sf"/>
</dbReference>
<dbReference type="EC" id="5.1.1.-" evidence="5"/>
<evidence type="ECO:0000256" key="2">
    <source>
        <dbReference type="ARBA" id="ARBA00022723"/>
    </source>
</evidence>
<dbReference type="CDD" id="cd03319">
    <property type="entry name" value="L-Ala-DL-Glu_epimerase"/>
    <property type="match status" value="1"/>
</dbReference>
<proteinExistence type="inferred from homology"/>
<keyword evidence="8" id="KW-1185">Reference proteome</keyword>
<evidence type="ECO:0000313" key="8">
    <source>
        <dbReference type="Proteomes" id="UP000680279"/>
    </source>
</evidence>
<keyword evidence="4 5" id="KW-0413">Isomerase</keyword>
<reference evidence="7 8" key="1">
    <citation type="submission" date="2021-03" db="EMBL/GenBank/DDBJ databases">
        <title>Antimicrobial resistance genes in bacteria isolated from Japanese honey, and their potential for conferring macrolide and lincosamide resistance in the American foulbrood pathogen Paenibacillus larvae.</title>
        <authorList>
            <person name="Okamoto M."/>
            <person name="Kumagai M."/>
            <person name="Kanamori H."/>
            <person name="Takamatsu D."/>
        </authorList>
    </citation>
    <scope>NUCLEOTIDE SEQUENCE [LARGE SCALE GENOMIC DNA]</scope>
    <source>
        <strain evidence="7 8">J1TS3</strain>
    </source>
</reference>
<dbReference type="RefSeq" id="WP_212963181.1">
    <property type="nucleotide sequence ID" value="NZ_BOQT01000008.1"/>
</dbReference>
<protein>
    <recommendedName>
        <fullName evidence="5">Dipeptide epimerase</fullName>
        <ecNumber evidence="5">5.1.1.-</ecNumber>
    </recommendedName>
</protein>
<dbReference type="PANTHER" id="PTHR48073">
    <property type="entry name" value="O-SUCCINYLBENZOATE SYNTHASE-RELATED"/>
    <property type="match status" value="1"/>
</dbReference>
<evidence type="ECO:0000256" key="4">
    <source>
        <dbReference type="ARBA" id="ARBA00023235"/>
    </source>
</evidence>
<sequence length="363" mass="40109">MNIQSIEVSIEKLPLIKPFKTALRTTDEIENVVVMLQLENGITGMGAAAPTVAITGDSTEGIVGIIQSVIAPQLIGRPITQLNELSRIVQQSCVGNTSSKAAVEIAVYDALCKYWKIPLYQFLGGNTNSLLNDMTISIGEEEQMVRDAKQIIHDGFSIIKIKAGNDWKKDIERITKIRKAVGDNVTLRVDANQGWTVKQSVEVIRTWEKDRLNIELVEQPVKAHDIAGLKEIKRNVQTPIMADESLFSPRDAMKLLSEQAVDYLNIKLMKTGGIRRALQIANMAEAAEVECMVGSMMESSVSVAAAVHLAIAHPNITKIDLDAPLWIKEEPFEGILYEQNSIFVSGDSGLGIKRKDFFPFNHK</sequence>
<dbReference type="Pfam" id="PF02746">
    <property type="entry name" value="MR_MLE_N"/>
    <property type="match status" value="1"/>
</dbReference>
<evidence type="ECO:0000313" key="7">
    <source>
        <dbReference type="EMBL" id="GIN21332.1"/>
    </source>
</evidence>
<dbReference type="Pfam" id="PF13378">
    <property type="entry name" value="MR_MLE_C"/>
    <property type="match status" value="1"/>
</dbReference>
<dbReference type="SFLD" id="SFLDS00001">
    <property type="entry name" value="Enolase"/>
    <property type="match status" value="1"/>
</dbReference>
<dbReference type="InterPro" id="IPR029017">
    <property type="entry name" value="Enolase-like_N"/>
</dbReference>
<evidence type="ECO:0000256" key="1">
    <source>
        <dbReference type="ARBA" id="ARBA00008031"/>
    </source>
</evidence>
<comment type="cofactor">
    <cofactor evidence="5">
        <name>Mg(2+)</name>
        <dbReference type="ChEBI" id="CHEBI:18420"/>
    </cofactor>
    <text evidence="5">Binds 1 Mg(2+) ion per subunit.</text>
</comment>
<accession>A0ABQ4K7Y9</accession>
<keyword evidence="3 5" id="KW-0460">Magnesium</keyword>
<dbReference type="InterPro" id="IPR029065">
    <property type="entry name" value="Enolase_C-like"/>
</dbReference>
<name>A0ABQ4K7Y9_9BACI</name>
<dbReference type="Proteomes" id="UP000680279">
    <property type="component" value="Unassembled WGS sequence"/>
</dbReference>
<evidence type="ECO:0000256" key="3">
    <source>
        <dbReference type="ARBA" id="ARBA00022842"/>
    </source>
</evidence>
<dbReference type="SUPFAM" id="SSF51604">
    <property type="entry name" value="Enolase C-terminal domain-like"/>
    <property type="match status" value="1"/>
</dbReference>
<comment type="similarity">
    <text evidence="1 5">Belongs to the mandelate racemase/muconate lactonizing enzyme family.</text>
</comment>
<evidence type="ECO:0000259" key="6">
    <source>
        <dbReference type="SMART" id="SM00922"/>
    </source>
</evidence>
<dbReference type="InterPro" id="IPR013341">
    <property type="entry name" value="Mandelate_racemase_N_dom"/>
</dbReference>
<dbReference type="Gene3D" id="3.30.390.10">
    <property type="entry name" value="Enolase-like, N-terminal domain"/>
    <property type="match status" value="1"/>
</dbReference>
<keyword evidence="2 5" id="KW-0479">Metal-binding</keyword>
<dbReference type="SFLD" id="SFLDG00180">
    <property type="entry name" value="muconate_cycloisomerase"/>
    <property type="match status" value="1"/>
</dbReference>
<feature type="domain" description="Mandelate racemase/muconate lactonizing enzyme C-terminal" evidence="6">
    <location>
        <begin position="141"/>
        <end position="239"/>
    </location>
</feature>
<dbReference type="SUPFAM" id="SSF54826">
    <property type="entry name" value="Enolase N-terminal domain-like"/>
    <property type="match status" value="1"/>
</dbReference>
<organism evidence="7 8">
    <name type="scientific">Siminovitchia fordii</name>
    <dbReference type="NCBI Taxonomy" id="254759"/>
    <lineage>
        <taxon>Bacteria</taxon>
        <taxon>Bacillati</taxon>
        <taxon>Bacillota</taxon>
        <taxon>Bacilli</taxon>
        <taxon>Bacillales</taxon>
        <taxon>Bacillaceae</taxon>
        <taxon>Siminovitchia</taxon>
    </lineage>
</organism>
<dbReference type="InterPro" id="IPR034603">
    <property type="entry name" value="Dipeptide_epimerase"/>
</dbReference>
<dbReference type="SFLD" id="SFLDF00009">
    <property type="entry name" value="o-succinylbenzoate_synthase"/>
    <property type="match status" value="1"/>
</dbReference>
<dbReference type="SMART" id="SM00922">
    <property type="entry name" value="MR_MLE"/>
    <property type="match status" value="1"/>
</dbReference>
<dbReference type="Gene3D" id="3.20.20.120">
    <property type="entry name" value="Enolase-like C-terminal domain"/>
    <property type="match status" value="1"/>
</dbReference>
<dbReference type="EMBL" id="BOQT01000008">
    <property type="protein sequence ID" value="GIN21332.1"/>
    <property type="molecule type" value="Genomic_DNA"/>
</dbReference>
<comment type="caution">
    <text evidence="7">The sequence shown here is derived from an EMBL/GenBank/DDBJ whole genome shotgun (WGS) entry which is preliminary data.</text>
</comment>
<dbReference type="PANTHER" id="PTHR48073:SF2">
    <property type="entry name" value="O-SUCCINYLBENZOATE SYNTHASE"/>
    <property type="match status" value="1"/>
</dbReference>
<gene>
    <name evidence="7" type="ORF">J1TS3_24660</name>
</gene>
<dbReference type="InterPro" id="IPR013342">
    <property type="entry name" value="Mandelate_racemase_C"/>
</dbReference>